<evidence type="ECO:0000256" key="2">
    <source>
        <dbReference type="SAM" id="MobiDB-lite"/>
    </source>
</evidence>
<dbReference type="AlphaFoldDB" id="A0A4R7I5L0"/>
<dbReference type="InterPro" id="IPR052019">
    <property type="entry name" value="F420H2_bilvrd_red/Heme_oxyg"/>
</dbReference>
<dbReference type="NCBIfam" id="TIGR03618">
    <property type="entry name" value="Rv1155_F420"/>
    <property type="match status" value="1"/>
</dbReference>
<evidence type="ECO:0000313" key="4">
    <source>
        <dbReference type="EMBL" id="TDT17983.1"/>
    </source>
</evidence>
<dbReference type="InterPro" id="IPR011576">
    <property type="entry name" value="Pyridox_Oxase_N"/>
</dbReference>
<feature type="compositionally biased region" description="Polar residues" evidence="2">
    <location>
        <begin position="1"/>
        <end position="12"/>
    </location>
</feature>
<organism evidence="4 5">
    <name type="scientific">Ilumatobacter fluminis</name>
    <dbReference type="NCBI Taxonomy" id="467091"/>
    <lineage>
        <taxon>Bacteria</taxon>
        <taxon>Bacillati</taxon>
        <taxon>Actinomycetota</taxon>
        <taxon>Acidimicrobiia</taxon>
        <taxon>Acidimicrobiales</taxon>
        <taxon>Ilumatobacteraceae</taxon>
        <taxon>Ilumatobacter</taxon>
    </lineage>
</organism>
<dbReference type="GO" id="GO:0070967">
    <property type="term" value="F:coenzyme F420 binding"/>
    <property type="evidence" value="ECO:0007669"/>
    <property type="project" value="TreeGrafter"/>
</dbReference>
<dbReference type="OrthoDB" id="5242787at2"/>
<dbReference type="GO" id="GO:0005829">
    <property type="term" value="C:cytosol"/>
    <property type="evidence" value="ECO:0007669"/>
    <property type="project" value="TreeGrafter"/>
</dbReference>
<keyword evidence="5" id="KW-1185">Reference proteome</keyword>
<dbReference type="InterPro" id="IPR012349">
    <property type="entry name" value="Split_barrel_FMN-bd"/>
</dbReference>
<evidence type="ECO:0000259" key="3">
    <source>
        <dbReference type="Pfam" id="PF01243"/>
    </source>
</evidence>
<evidence type="ECO:0000313" key="5">
    <source>
        <dbReference type="Proteomes" id="UP000294558"/>
    </source>
</evidence>
<proteinExistence type="predicted"/>
<reference evidence="4 5" key="1">
    <citation type="submission" date="2019-03" db="EMBL/GenBank/DDBJ databases">
        <title>Sequencing the genomes of 1000 actinobacteria strains.</title>
        <authorList>
            <person name="Klenk H.-P."/>
        </authorList>
    </citation>
    <scope>NUCLEOTIDE SEQUENCE [LARGE SCALE GENOMIC DNA]</scope>
    <source>
        <strain evidence="4 5">DSM 18936</strain>
    </source>
</reference>
<gene>
    <name evidence="4" type="ORF">BDK89_3597</name>
</gene>
<protein>
    <submittedName>
        <fullName evidence="4">PPOX class probable F420-dependent enzyme</fullName>
    </submittedName>
</protein>
<name>A0A4R7I5L0_9ACTN</name>
<dbReference type="RefSeq" id="WP_133870231.1">
    <property type="nucleotide sequence ID" value="NZ_SOAU01000001.1"/>
</dbReference>
<dbReference type="PANTHER" id="PTHR35176">
    <property type="entry name" value="HEME OXYGENASE HI_0854-RELATED"/>
    <property type="match status" value="1"/>
</dbReference>
<evidence type="ECO:0000256" key="1">
    <source>
        <dbReference type="ARBA" id="ARBA00023002"/>
    </source>
</evidence>
<keyword evidence="1" id="KW-0560">Oxidoreductase</keyword>
<dbReference type="EMBL" id="SOAU01000001">
    <property type="protein sequence ID" value="TDT17983.1"/>
    <property type="molecule type" value="Genomic_DNA"/>
</dbReference>
<dbReference type="SUPFAM" id="SSF50475">
    <property type="entry name" value="FMN-binding split barrel"/>
    <property type="match status" value="1"/>
</dbReference>
<dbReference type="Proteomes" id="UP000294558">
    <property type="component" value="Unassembled WGS sequence"/>
</dbReference>
<dbReference type="Gene3D" id="2.30.110.10">
    <property type="entry name" value="Electron Transport, Fmn-binding Protein, Chain A"/>
    <property type="match status" value="1"/>
</dbReference>
<feature type="domain" description="Pyridoxamine 5'-phosphate oxidase N-terminal" evidence="3">
    <location>
        <begin position="36"/>
        <end position="156"/>
    </location>
</feature>
<sequence length="193" mass="21659">MAYTVNDPSRTAGSPIPITSLPFRGLGGQPPFEPDDLDRFLRAPRIANLAYVRKDGRTNQAPLWYGYDEGVVHFTMEANSAKHRALVRDPRVTVTVQDERPPYRAVIVDGTVTIDDLGDDTAPSMSLAERYFGKVAAAKYRSMYEDVRKDAGMVRVTLHPDEVKGFDNTNAVDPVTLAFVRVRNRLPVPRRWL</sequence>
<feature type="region of interest" description="Disordered" evidence="2">
    <location>
        <begin position="1"/>
        <end position="29"/>
    </location>
</feature>
<dbReference type="InterPro" id="IPR019920">
    <property type="entry name" value="F420-binding_dom_put"/>
</dbReference>
<dbReference type="GO" id="GO:0016627">
    <property type="term" value="F:oxidoreductase activity, acting on the CH-CH group of donors"/>
    <property type="evidence" value="ECO:0007669"/>
    <property type="project" value="TreeGrafter"/>
</dbReference>
<comment type="caution">
    <text evidence="4">The sequence shown here is derived from an EMBL/GenBank/DDBJ whole genome shotgun (WGS) entry which is preliminary data.</text>
</comment>
<accession>A0A4R7I5L0</accession>
<dbReference type="Pfam" id="PF01243">
    <property type="entry name" value="PNPOx_N"/>
    <property type="match status" value="1"/>
</dbReference>
<dbReference type="PANTHER" id="PTHR35176:SF6">
    <property type="entry name" value="HEME OXYGENASE HI_0854-RELATED"/>
    <property type="match status" value="1"/>
</dbReference>